<dbReference type="SMART" id="SM00065">
    <property type="entry name" value="GAF"/>
    <property type="match status" value="1"/>
</dbReference>
<gene>
    <name evidence="6" type="ORF">SAMN04488543_2484</name>
</gene>
<dbReference type="Pfam" id="PF13185">
    <property type="entry name" value="GAF_2"/>
    <property type="match status" value="1"/>
</dbReference>
<feature type="domain" description="ANTAR" evidence="5">
    <location>
        <begin position="156"/>
        <end position="217"/>
    </location>
</feature>
<dbReference type="Pfam" id="PF03861">
    <property type="entry name" value="ANTAR"/>
    <property type="match status" value="1"/>
</dbReference>
<dbReference type="RefSeq" id="WP_091413169.1">
    <property type="nucleotide sequence ID" value="NZ_LT629749.1"/>
</dbReference>
<dbReference type="Proteomes" id="UP000199092">
    <property type="component" value="Chromosome I"/>
</dbReference>
<evidence type="ECO:0000313" key="7">
    <source>
        <dbReference type="Proteomes" id="UP000199092"/>
    </source>
</evidence>
<evidence type="ECO:0000256" key="4">
    <source>
        <dbReference type="ARBA" id="ARBA00023163"/>
    </source>
</evidence>
<dbReference type="EMBL" id="LT629749">
    <property type="protein sequence ID" value="SDS83893.1"/>
    <property type="molecule type" value="Genomic_DNA"/>
</dbReference>
<accession>A0A1H1VGN1</accession>
<reference evidence="6 7" key="1">
    <citation type="submission" date="2016-10" db="EMBL/GenBank/DDBJ databases">
        <authorList>
            <person name="de Groot N.N."/>
        </authorList>
    </citation>
    <scope>NUCLEOTIDE SEQUENCE [LARGE SCALE GENOMIC DNA]</scope>
    <source>
        <strain evidence="6 7">DSM 21741</strain>
    </source>
</reference>
<dbReference type="InterPro" id="IPR036388">
    <property type="entry name" value="WH-like_DNA-bd_sf"/>
</dbReference>
<proteinExistence type="predicted"/>
<dbReference type="SUPFAM" id="SSF52172">
    <property type="entry name" value="CheY-like"/>
    <property type="match status" value="1"/>
</dbReference>
<dbReference type="PROSITE" id="PS50921">
    <property type="entry name" value="ANTAR"/>
    <property type="match status" value="1"/>
</dbReference>
<evidence type="ECO:0000256" key="3">
    <source>
        <dbReference type="ARBA" id="ARBA00023015"/>
    </source>
</evidence>
<dbReference type="Gene3D" id="1.10.10.10">
    <property type="entry name" value="Winged helix-like DNA-binding domain superfamily/Winged helix DNA-binding domain"/>
    <property type="match status" value="1"/>
</dbReference>
<evidence type="ECO:0000313" key="6">
    <source>
        <dbReference type="EMBL" id="SDS83893.1"/>
    </source>
</evidence>
<dbReference type="InterPro" id="IPR005561">
    <property type="entry name" value="ANTAR"/>
</dbReference>
<dbReference type="STRING" id="546871.SAMN04488543_2484"/>
<keyword evidence="3" id="KW-0805">Transcription regulation</keyword>
<keyword evidence="7" id="KW-1185">Reference proteome</keyword>
<dbReference type="InterPro" id="IPR012074">
    <property type="entry name" value="GAF_ANTAR"/>
</dbReference>
<evidence type="ECO:0000259" key="5">
    <source>
        <dbReference type="PROSITE" id="PS50921"/>
    </source>
</evidence>
<dbReference type="InterPro" id="IPR029016">
    <property type="entry name" value="GAF-like_dom_sf"/>
</dbReference>
<dbReference type="PIRSF" id="PIRSF036625">
    <property type="entry name" value="GAF_ANTAR"/>
    <property type="match status" value="1"/>
</dbReference>
<dbReference type="GO" id="GO:0016301">
    <property type="term" value="F:kinase activity"/>
    <property type="evidence" value="ECO:0007669"/>
    <property type="project" value="UniProtKB-KW"/>
</dbReference>
<dbReference type="SUPFAM" id="SSF55781">
    <property type="entry name" value="GAF domain-like"/>
    <property type="match status" value="1"/>
</dbReference>
<dbReference type="SMART" id="SM01012">
    <property type="entry name" value="ANTAR"/>
    <property type="match status" value="1"/>
</dbReference>
<dbReference type="InterPro" id="IPR011006">
    <property type="entry name" value="CheY-like_superfamily"/>
</dbReference>
<dbReference type="AlphaFoldDB" id="A0A1H1VGN1"/>
<evidence type="ECO:0000256" key="2">
    <source>
        <dbReference type="ARBA" id="ARBA00022777"/>
    </source>
</evidence>
<name>A0A1H1VGN1_9ACTN</name>
<evidence type="ECO:0000256" key="1">
    <source>
        <dbReference type="ARBA" id="ARBA00022679"/>
    </source>
</evidence>
<sequence length="231" mass="24766">MEASLARGLARAARAMAHQPDLQATLDTVCAEAVAAVGADACSIFLLRKGTVHTAAVSTPELRAAEEAQVAAGEGPCLDVVRQRRVVDVPDLRTERRWPRWAPRMVELGWLSVLSVPLVERDRTVGSLNFVSRAAGGLGEPAADVGRLFAEHASLALTAARTEYSLVEAVGTRHAVGLAQGILMERYGLDVDRAFEAMRRCSQEGNVKLRSVAEHVVRDRRLPGGDAAVRG</sequence>
<keyword evidence="4" id="KW-0804">Transcription</keyword>
<dbReference type="GO" id="GO:0003723">
    <property type="term" value="F:RNA binding"/>
    <property type="evidence" value="ECO:0007669"/>
    <property type="project" value="InterPro"/>
</dbReference>
<dbReference type="Gene3D" id="3.30.450.40">
    <property type="match status" value="1"/>
</dbReference>
<dbReference type="InterPro" id="IPR003018">
    <property type="entry name" value="GAF"/>
</dbReference>
<dbReference type="OrthoDB" id="7466251at2"/>
<protein>
    <submittedName>
        <fullName evidence="6">GAF domain-containing protein</fullName>
    </submittedName>
</protein>
<organism evidence="6 7">
    <name type="scientific">Friedmanniella luteola</name>
    <dbReference type="NCBI Taxonomy" id="546871"/>
    <lineage>
        <taxon>Bacteria</taxon>
        <taxon>Bacillati</taxon>
        <taxon>Actinomycetota</taxon>
        <taxon>Actinomycetes</taxon>
        <taxon>Propionibacteriales</taxon>
        <taxon>Nocardioidaceae</taxon>
        <taxon>Friedmanniella</taxon>
    </lineage>
</organism>
<keyword evidence="1" id="KW-0808">Transferase</keyword>
<keyword evidence="2" id="KW-0418">Kinase</keyword>